<evidence type="ECO:0000313" key="2">
    <source>
        <dbReference type="Proteomes" id="UP000492821"/>
    </source>
</evidence>
<evidence type="ECO:0000256" key="1">
    <source>
        <dbReference type="SAM" id="Phobius"/>
    </source>
</evidence>
<keyword evidence="1" id="KW-0812">Transmembrane</keyword>
<accession>A0A7E4VZ35</accession>
<keyword evidence="1" id="KW-0472">Membrane</keyword>
<dbReference type="Proteomes" id="UP000492821">
    <property type="component" value="Unassembled WGS sequence"/>
</dbReference>
<name>A0A7E4VZ35_PANRE</name>
<protein>
    <submittedName>
        <fullName evidence="3">G_PROTEIN_RECEP_F1_2 domain-containing protein</fullName>
    </submittedName>
</protein>
<evidence type="ECO:0000313" key="3">
    <source>
        <dbReference type="WBParaSite" id="Pan_g4865.t1"/>
    </source>
</evidence>
<feature type="transmembrane region" description="Helical" evidence="1">
    <location>
        <begin position="110"/>
        <end position="135"/>
    </location>
</feature>
<proteinExistence type="predicted"/>
<feature type="transmembrane region" description="Helical" evidence="1">
    <location>
        <begin position="184"/>
        <end position="201"/>
    </location>
</feature>
<reference evidence="2" key="1">
    <citation type="journal article" date="2013" name="Genetics">
        <title>The draft genome and transcriptome of Panagrellus redivivus are shaped by the harsh demands of a free-living lifestyle.</title>
        <authorList>
            <person name="Srinivasan J."/>
            <person name="Dillman A.R."/>
            <person name="Macchietto M.G."/>
            <person name="Heikkinen L."/>
            <person name="Lakso M."/>
            <person name="Fracchia K.M."/>
            <person name="Antoshechkin I."/>
            <person name="Mortazavi A."/>
            <person name="Wong G."/>
            <person name="Sternberg P.W."/>
        </authorList>
    </citation>
    <scope>NUCLEOTIDE SEQUENCE [LARGE SCALE GENOMIC DNA]</scope>
    <source>
        <strain evidence="2">MT8872</strain>
    </source>
</reference>
<organism evidence="2 3">
    <name type="scientific">Panagrellus redivivus</name>
    <name type="common">Microworm</name>
    <dbReference type="NCBI Taxonomy" id="6233"/>
    <lineage>
        <taxon>Eukaryota</taxon>
        <taxon>Metazoa</taxon>
        <taxon>Ecdysozoa</taxon>
        <taxon>Nematoda</taxon>
        <taxon>Chromadorea</taxon>
        <taxon>Rhabditida</taxon>
        <taxon>Tylenchina</taxon>
        <taxon>Panagrolaimomorpha</taxon>
        <taxon>Panagrolaimoidea</taxon>
        <taxon>Panagrolaimidae</taxon>
        <taxon>Panagrellus</taxon>
    </lineage>
</organism>
<sequence length="202" mass="23154">MRVKESCSLSSSGRLCLSRTTMHTMCAYPFSALLVDRHPISDSRCNIVYLAKLYTMDPNQLPRALKEIGHDFIVWYSIETLFNVVTIFNGVIMIMAFVRLHSLHIYFRTVCINVFAFAILRSVIRVITFVIAFTTAAQMPLYYLINAMLFVNIVLNFAQTAVVIERLRSCFAVNVYESLKSRKVICAFVVLPVCCIYQFIFT</sequence>
<keyword evidence="2" id="KW-1185">Reference proteome</keyword>
<dbReference type="AlphaFoldDB" id="A0A7E4VZ35"/>
<feature type="transmembrane region" description="Helical" evidence="1">
    <location>
        <begin position="73"/>
        <end position="98"/>
    </location>
</feature>
<keyword evidence="1" id="KW-1133">Transmembrane helix</keyword>
<feature type="transmembrane region" description="Helical" evidence="1">
    <location>
        <begin position="141"/>
        <end position="164"/>
    </location>
</feature>
<reference evidence="3" key="2">
    <citation type="submission" date="2020-10" db="UniProtKB">
        <authorList>
            <consortium name="WormBaseParasite"/>
        </authorList>
    </citation>
    <scope>IDENTIFICATION</scope>
</reference>
<dbReference type="WBParaSite" id="Pan_g4865.t1">
    <property type="protein sequence ID" value="Pan_g4865.t1"/>
    <property type="gene ID" value="Pan_g4865"/>
</dbReference>